<evidence type="ECO:0000256" key="4">
    <source>
        <dbReference type="RuleBase" id="RU361176"/>
    </source>
</evidence>
<feature type="region of interest" description="Disordered" evidence="5">
    <location>
        <begin position="396"/>
        <end position="435"/>
    </location>
</feature>
<dbReference type="PROSITE" id="PS51904">
    <property type="entry name" value="GLYCOSYL_HYDROL_F25_2"/>
    <property type="match status" value="1"/>
</dbReference>
<comment type="catalytic activity">
    <reaction evidence="4">
        <text>Hydrolysis of (1-&gt;4)-beta-linkages between N-acetylmuramic acid and N-acetyl-D-glucosamine residues in a peptidoglycan and between N-acetyl-D-glucosamine residues in chitodextrins.</text>
        <dbReference type="EC" id="3.2.1.17"/>
    </reaction>
</comment>
<feature type="region of interest" description="Disordered" evidence="5">
    <location>
        <begin position="612"/>
        <end position="643"/>
    </location>
</feature>
<dbReference type="InterPro" id="IPR039564">
    <property type="entry name" value="Peptidase_C39-like"/>
</dbReference>
<evidence type="ECO:0000256" key="5">
    <source>
        <dbReference type="SAM" id="MobiDB-lite"/>
    </source>
</evidence>
<reference evidence="8 9" key="1">
    <citation type="submission" date="2019-11" db="EMBL/GenBank/DDBJ databases">
        <title>Gastrointestinal microbiota of Peromyscus leucopus.</title>
        <authorList>
            <person name="Milovic A."/>
            <person name="Bassam K."/>
            <person name="Barbour A.G."/>
        </authorList>
    </citation>
    <scope>NUCLEOTIDE SEQUENCE [LARGE SCALE GENOMIC DNA]</scope>
    <source>
        <strain evidence="8 9">LL8</strain>
    </source>
</reference>
<feature type="region of interest" description="Disordered" evidence="5">
    <location>
        <begin position="827"/>
        <end position="868"/>
    </location>
</feature>
<comment type="similarity">
    <text evidence="1 4">Belongs to the glycosyl hydrolase 25 family.</text>
</comment>
<feature type="signal peptide" evidence="6">
    <location>
        <begin position="1"/>
        <end position="22"/>
    </location>
</feature>
<evidence type="ECO:0000256" key="3">
    <source>
        <dbReference type="ARBA" id="ARBA00023295"/>
    </source>
</evidence>
<evidence type="ECO:0000256" key="1">
    <source>
        <dbReference type="ARBA" id="ARBA00010646"/>
    </source>
</evidence>
<keyword evidence="6" id="KW-0732">Signal</keyword>
<feature type="domain" description="SH3b" evidence="7">
    <location>
        <begin position="541"/>
        <end position="604"/>
    </location>
</feature>
<dbReference type="GO" id="GO:0016998">
    <property type="term" value="P:cell wall macromolecule catabolic process"/>
    <property type="evidence" value="ECO:0007669"/>
    <property type="project" value="InterPro"/>
</dbReference>
<feature type="domain" description="SH3b" evidence="7">
    <location>
        <begin position="327"/>
        <end position="390"/>
    </location>
</feature>
<feature type="compositionally biased region" description="Low complexity" evidence="5">
    <location>
        <begin position="511"/>
        <end position="528"/>
    </location>
</feature>
<feature type="domain" description="SH3b" evidence="7">
    <location>
        <begin position="647"/>
        <end position="710"/>
    </location>
</feature>
<organism evidence="8 9">
    <name type="scientific">Lactobacillus johnsonii</name>
    <dbReference type="NCBI Taxonomy" id="33959"/>
    <lineage>
        <taxon>Bacteria</taxon>
        <taxon>Bacillati</taxon>
        <taxon>Bacillota</taxon>
        <taxon>Bacilli</taxon>
        <taxon>Lactobacillales</taxon>
        <taxon>Lactobacillaceae</taxon>
        <taxon>Lactobacillus</taxon>
    </lineage>
</organism>
<dbReference type="GO" id="GO:0009253">
    <property type="term" value="P:peptidoglycan catabolic process"/>
    <property type="evidence" value="ECO:0007669"/>
    <property type="project" value="InterPro"/>
</dbReference>
<protein>
    <recommendedName>
        <fullName evidence="4">Lysozyme</fullName>
        <ecNumber evidence="4">3.2.1.17</ecNumber>
    </recommendedName>
</protein>
<dbReference type="GO" id="GO:0016052">
    <property type="term" value="P:carbohydrate catabolic process"/>
    <property type="evidence" value="ECO:0007669"/>
    <property type="project" value="TreeGrafter"/>
</dbReference>
<dbReference type="EMBL" id="WKKC01000013">
    <property type="protein sequence ID" value="MTE03133.1"/>
    <property type="molecule type" value="Genomic_DNA"/>
</dbReference>
<dbReference type="Pfam" id="PF01183">
    <property type="entry name" value="Glyco_hydro_25"/>
    <property type="match status" value="1"/>
</dbReference>
<evidence type="ECO:0000313" key="9">
    <source>
        <dbReference type="Proteomes" id="UP000488295"/>
    </source>
</evidence>
<dbReference type="InterPro" id="IPR002053">
    <property type="entry name" value="Glyco_hydro_25"/>
</dbReference>
<feature type="domain" description="SH3b" evidence="7">
    <location>
        <begin position="759"/>
        <end position="822"/>
    </location>
</feature>
<feature type="compositionally biased region" description="Low complexity" evidence="5">
    <location>
        <begin position="249"/>
        <end position="300"/>
    </location>
</feature>
<evidence type="ECO:0000256" key="6">
    <source>
        <dbReference type="SAM" id="SignalP"/>
    </source>
</evidence>
<dbReference type="EC" id="3.2.1.17" evidence="4"/>
<feature type="compositionally biased region" description="Polar residues" evidence="5">
    <location>
        <begin position="314"/>
        <end position="323"/>
    </location>
</feature>
<sequence length="1154" mass="125825">MRSTNKKFISALACASAMTALAIVDPMGVTKTHQVAQAATDTVPAKSTGVDISSWQGTNLDQQAKSGAQFAVVKVSEGTNYQNPNAQGQIQSAEQNNMMTMGYHYTHFGSNSNQAVQEGNYAVNSAQQAGLPQGSYLATDWEQDVNNNTNGSVTANTNAITSFMDTVHDGGYNPMLYSSEWLLKNKVDTNKISEKYPNALWVAKYKTNGREDNPDYNYFPSMDNVAIWQYTQNWRGQNVDGNVNVVPLSNKTTADNNDTSTNAANTNNSNANNGQSSSQAPANPITNNSNATAKPNNNSTQPAQPIETKPAEKPSTTTNINSDWTKQNGVFITGGAINLRTGASTDSKVITQLPANSEVKYDAYRTIGQYTWLRQPRANNEYGYLVGRDNGQAWGTFKEGSATTAKPAETKPANKPAQPTNKPSTNTNVNSDWTKQNGVFVTGGAINLRTGASTNSKVIAMLPTNTEIKYDAYRTEGQYTWLRQPRANNEYGYLVGRNNGQAWGTFKEGSATATKPAETKPAQPAEKPSTTTNVNSDWTKQNGVFVTGGAINLRTGASTNSKVITQLPANSEVKYDAYRTIGQYTWLRQPRANNEYGYLVGRNNGQAWGTFKESSAATKPAQTTNKPSQLAEKPSTTTNVNSDWTKQNGVFVTGEAINLRTGASTNSKVIAQLPANSEVKYDAYRTIGQYTWLRQPRANNQYGYLVGRDNGQAWGTFKEGSATTAKPAETKPAQPATKPSQPTEKPSTTTNVNSDWTKQNGVFVTGGAINLRTGASTDSKVITQLPANSEVKYDAYRTEGQYTWLRQPRANNEYGYLVGRDNGQAWGTFKEGSATTAKPNTNTTNNKPAENTNEPSQPSQNTQNEEKATWVKQEGTFITAGPINLRTAPSTKSAIIAQLPAGSEVNYDAYYQTGNYVWLRQPRANNQYGYLVGRNNGQAWGTFGKYRVLKDRADSTQYYTSQYNPVFAPWGCASAALSMLMKYDGTFKNVPGATEYDKLKYMQDNLPRNKNLGGQDGNPYTGAGFTRVILSNALTNYAHQLGDKNVRDISGASLDTIANLVLDGHPVLYYGWSSYNGGGNMARNHCKVIMGYNGANNTFLVHDPLYMNKHFYKGGGGMREGIYNGYDLGPISWVSANSIAKEYAYKGGYNALTI</sequence>
<feature type="chain" id="PRO_5040994165" description="Lysozyme" evidence="6">
    <location>
        <begin position="23"/>
        <end position="1154"/>
    </location>
</feature>
<dbReference type="InterPro" id="IPR008270">
    <property type="entry name" value="Glyco_hydro_25_AS"/>
</dbReference>
<feature type="domain" description="SH3b" evidence="7">
    <location>
        <begin position="436"/>
        <end position="499"/>
    </location>
</feature>
<dbReference type="PANTHER" id="PTHR34135">
    <property type="entry name" value="LYSOZYME"/>
    <property type="match status" value="1"/>
</dbReference>
<feature type="compositionally biased region" description="Low complexity" evidence="5">
    <location>
        <begin position="402"/>
        <end position="417"/>
    </location>
</feature>
<keyword evidence="2 4" id="KW-0378">Hydrolase</keyword>
<dbReference type="InterPro" id="IPR018077">
    <property type="entry name" value="Glyco_hydro_fam25_subgr"/>
</dbReference>
<evidence type="ECO:0000256" key="2">
    <source>
        <dbReference type="ARBA" id="ARBA00022801"/>
    </source>
</evidence>
<feature type="domain" description="SH3b" evidence="7">
    <location>
        <begin position="873"/>
        <end position="936"/>
    </location>
</feature>
<feature type="compositionally biased region" description="Low complexity" evidence="5">
    <location>
        <begin position="834"/>
        <end position="855"/>
    </location>
</feature>
<feature type="region of interest" description="Disordered" evidence="5">
    <location>
        <begin position="716"/>
        <end position="758"/>
    </location>
</feature>
<dbReference type="InterPro" id="IPR017853">
    <property type="entry name" value="GH"/>
</dbReference>
<dbReference type="Proteomes" id="UP000488295">
    <property type="component" value="Unassembled WGS sequence"/>
</dbReference>
<feature type="compositionally biased region" description="Polar residues" evidence="5">
    <location>
        <begin position="740"/>
        <end position="758"/>
    </location>
</feature>
<proteinExistence type="inferred from homology"/>
<dbReference type="AlphaFoldDB" id="A0A9X4X9Q2"/>
<name>A0A9X4X9Q2_LACJH</name>
<dbReference type="Gene3D" id="3.20.20.80">
    <property type="entry name" value="Glycosidases"/>
    <property type="match status" value="1"/>
</dbReference>
<dbReference type="RefSeq" id="WP_155692544.1">
    <property type="nucleotide sequence ID" value="NZ_WKKC01000013.1"/>
</dbReference>
<evidence type="ECO:0000259" key="7">
    <source>
        <dbReference type="SMART" id="SM00287"/>
    </source>
</evidence>
<gene>
    <name evidence="8" type="ORF">GJU95_05020</name>
</gene>
<evidence type="ECO:0000313" key="8">
    <source>
        <dbReference type="EMBL" id="MTE03133.1"/>
    </source>
</evidence>
<feature type="compositionally biased region" description="Polar residues" evidence="5">
    <location>
        <begin position="418"/>
        <end position="435"/>
    </location>
</feature>
<keyword evidence="3 4" id="KW-0326">Glycosidase</keyword>
<comment type="caution">
    <text evidence="8">The sequence shown here is derived from an EMBL/GenBank/DDBJ whole genome shotgun (WGS) entry which is preliminary data.</text>
</comment>
<dbReference type="PANTHER" id="PTHR34135:SF2">
    <property type="entry name" value="LYSOZYME"/>
    <property type="match status" value="1"/>
</dbReference>
<dbReference type="InterPro" id="IPR003646">
    <property type="entry name" value="SH3-like_bac-type"/>
</dbReference>
<dbReference type="Gene3D" id="3.90.70.10">
    <property type="entry name" value="Cysteine proteinases"/>
    <property type="match status" value="1"/>
</dbReference>
<dbReference type="SUPFAM" id="SSF51445">
    <property type="entry name" value="(Trans)glycosidases"/>
    <property type="match status" value="1"/>
</dbReference>
<dbReference type="Pfam" id="PF13529">
    <property type="entry name" value="Peptidase_C39_2"/>
    <property type="match status" value="1"/>
</dbReference>
<dbReference type="SMART" id="SM00287">
    <property type="entry name" value="SH3b"/>
    <property type="match status" value="6"/>
</dbReference>
<dbReference type="PROSITE" id="PS00953">
    <property type="entry name" value="GLYCOSYL_HYDROL_F25_1"/>
    <property type="match status" value="1"/>
</dbReference>
<dbReference type="GO" id="GO:0003796">
    <property type="term" value="F:lysozyme activity"/>
    <property type="evidence" value="ECO:0007669"/>
    <property type="project" value="UniProtKB-EC"/>
</dbReference>
<feature type="compositionally biased region" description="Low complexity" evidence="5">
    <location>
        <begin position="722"/>
        <end position="739"/>
    </location>
</feature>
<dbReference type="SMART" id="SM00641">
    <property type="entry name" value="Glyco_25"/>
    <property type="match status" value="2"/>
</dbReference>
<accession>A0A9X4X9Q2</accession>
<dbReference type="CDD" id="cd06415">
    <property type="entry name" value="GH25_Cpl1-like"/>
    <property type="match status" value="1"/>
</dbReference>
<feature type="region of interest" description="Disordered" evidence="5">
    <location>
        <begin position="509"/>
        <end position="537"/>
    </location>
</feature>
<feature type="region of interest" description="Disordered" evidence="5">
    <location>
        <begin position="241"/>
        <end position="323"/>
    </location>
</feature>
<dbReference type="Gene3D" id="2.30.30.40">
    <property type="entry name" value="SH3 Domains"/>
    <property type="match status" value="6"/>
</dbReference>